<sequence>MEIAMSDEATLVPIVLKFSGVIHEQSLSLELNTPGVAWSIGNAEFGEVGFSLNPLDLGGLQSSCVHGIEVAESVISIQTGSKQVGGRNSSDSFSLSAFLKCKNEIRNIDGYCNVNADAKVMACLPFQQPLEWRRGPFSATLTEQTEGFETIRLKLRGLKPGKAVAFELQPRSFYGRTARWSLGAPAVFGRGLGVQVADGGPSLQLIMEEHRIELICGSSAVASGAGEATLELSIELGAIPDQSGQASSTERDCLALAADLDPDVVAVAQVGIQLPKYVVSGFTPFPL</sequence>
<comment type="caution">
    <text evidence="1">The sequence shown here is derived from an EMBL/GenBank/DDBJ whole genome shotgun (WGS) entry which is preliminary data.</text>
</comment>
<evidence type="ECO:0000313" key="2">
    <source>
        <dbReference type="Proteomes" id="UP000235347"/>
    </source>
</evidence>
<dbReference type="RefSeq" id="WP_102610534.1">
    <property type="nucleotide sequence ID" value="NZ_CADIKD010000013.1"/>
</dbReference>
<proteinExistence type="predicted"/>
<keyword evidence="2" id="KW-1185">Reference proteome</keyword>
<reference evidence="1 2" key="1">
    <citation type="submission" date="2018-01" db="EMBL/GenBank/DDBJ databases">
        <title>Whole genome analyses suggest that Burkholderia sensu lato contains two further novel genera in the rhizoxinica-symbiotica group Mycetohabitans gen. nov., and Trinickia gen. nov.: implications for the evolution of diazotrophy and nodulation in the Burkholderiaceae.</title>
        <authorList>
            <person name="Estrada-de los Santos P."/>
            <person name="Palmer M."/>
            <person name="Chavez-Ramirez B."/>
            <person name="Beukes C."/>
            <person name="Steenkamp E.T."/>
            <person name="Hirsch A.M."/>
            <person name="Manyaka P."/>
            <person name="Maluk M."/>
            <person name="Lafos M."/>
            <person name="Crook M."/>
            <person name="Gross E."/>
            <person name="Simon M.F."/>
            <person name="Bueno dos Reis Junior F."/>
            <person name="Poole P.S."/>
            <person name="Venter S.N."/>
            <person name="James E.K."/>
        </authorList>
    </citation>
    <scope>NUCLEOTIDE SEQUENCE [LARGE SCALE GENOMIC DNA]</scope>
    <source>
        <strain evidence="1 2">GP25-8</strain>
    </source>
</reference>
<dbReference type="AlphaFoldDB" id="A0A2N7W3S5"/>
<name>A0A2N7W3S5_9BURK</name>
<accession>A0A2N7W3S5</accession>
<gene>
    <name evidence="1" type="ORF">C0Z19_14530</name>
</gene>
<dbReference type="Proteomes" id="UP000235347">
    <property type="component" value="Unassembled WGS sequence"/>
</dbReference>
<protein>
    <submittedName>
        <fullName evidence="1">Uncharacterized protein</fullName>
    </submittedName>
</protein>
<organism evidence="1 2">
    <name type="scientific">Trinickia soli</name>
    <dbReference type="NCBI Taxonomy" id="380675"/>
    <lineage>
        <taxon>Bacteria</taxon>
        <taxon>Pseudomonadati</taxon>
        <taxon>Pseudomonadota</taxon>
        <taxon>Betaproteobacteria</taxon>
        <taxon>Burkholderiales</taxon>
        <taxon>Burkholderiaceae</taxon>
        <taxon>Trinickia</taxon>
    </lineage>
</organism>
<dbReference type="EMBL" id="PNYB01000011">
    <property type="protein sequence ID" value="PMS24048.1"/>
    <property type="molecule type" value="Genomic_DNA"/>
</dbReference>
<evidence type="ECO:0000313" key="1">
    <source>
        <dbReference type="EMBL" id="PMS24048.1"/>
    </source>
</evidence>